<evidence type="ECO:0000259" key="6">
    <source>
        <dbReference type="Pfam" id="PF04138"/>
    </source>
</evidence>
<dbReference type="Pfam" id="PF04138">
    <property type="entry name" value="GtrA_DPMS_TM"/>
    <property type="match status" value="1"/>
</dbReference>
<evidence type="ECO:0000313" key="8">
    <source>
        <dbReference type="Proteomes" id="UP001198571"/>
    </source>
</evidence>
<sequence length="133" mass="14755">MTRLQLVAAHPLPRFLCVGGALAAIYAFLTALATSCLDMPRPLIAALVWLGLIGPGYWCQHRFSFRSARAHRFGIWLYAGCQLAGMGIAALLAWRFAQGRFWPDLLLFLTASALSALLSYLVTRLMIFPKSRQ</sequence>
<dbReference type="Proteomes" id="UP001198571">
    <property type="component" value="Unassembled WGS sequence"/>
</dbReference>
<comment type="caution">
    <text evidence="7">The sequence shown here is derived from an EMBL/GenBank/DDBJ whole genome shotgun (WGS) entry which is preliminary data.</text>
</comment>
<feature type="transmembrane region" description="Helical" evidence="5">
    <location>
        <begin position="75"/>
        <end position="94"/>
    </location>
</feature>
<name>A0ABS8CKU7_9RHOB</name>
<feature type="domain" description="GtrA/DPMS transmembrane" evidence="6">
    <location>
        <begin position="14"/>
        <end position="128"/>
    </location>
</feature>
<evidence type="ECO:0000256" key="5">
    <source>
        <dbReference type="SAM" id="Phobius"/>
    </source>
</evidence>
<gene>
    <name evidence="7" type="ORF">H0485_05595</name>
</gene>
<feature type="transmembrane region" description="Helical" evidence="5">
    <location>
        <begin position="39"/>
        <end position="59"/>
    </location>
</feature>
<evidence type="ECO:0000256" key="2">
    <source>
        <dbReference type="ARBA" id="ARBA00022692"/>
    </source>
</evidence>
<evidence type="ECO:0000256" key="4">
    <source>
        <dbReference type="ARBA" id="ARBA00023136"/>
    </source>
</evidence>
<proteinExistence type="predicted"/>
<evidence type="ECO:0000256" key="3">
    <source>
        <dbReference type="ARBA" id="ARBA00022989"/>
    </source>
</evidence>
<dbReference type="RefSeq" id="WP_226934382.1">
    <property type="nucleotide sequence ID" value="NZ_JACDXX010000004.1"/>
</dbReference>
<evidence type="ECO:0000256" key="1">
    <source>
        <dbReference type="ARBA" id="ARBA00004141"/>
    </source>
</evidence>
<dbReference type="InterPro" id="IPR007267">
    <property type="entry name" value="GtrA_DPMS_TM"/>
</dbReference>
<keyword evidence="4 5" id="KW-0472">Membrane</keyword>
<organism evidence="7 8">
    <name type="scientific">Pseudogemmobacter faecipullorum</name>
    <dbReference type="NCBI Taxonomy" id="2755041"/>
    <lineage>
        <taxon>Bacteria</taxon>
        <taxon>Pseudomonadati</taxon>
        <taxon>Pseudomonadota</taxon>
        <taxon>Alphaproteobacteria</taxon>
        <taxon>Rhodobacterales</taxon>
        <taxon>Paracoccaceae</taxon>
        <taxon>Pseudogemmobacter</taxon>
    </lineage>
</organism>
<feature type="transmembrane region" description="Helical" evidence="5">
    <location>
        <begin position="106"/>
        <end position="127"/>
    </location>
</feature>
<feature type="transmembrane region" description="Helical" evidence="5">
    <location>
        <begin position="12"/>
        <end position="33"/>
    </location>
</feature>
<dbReference type="EMBL" id="JACDXX010000004">
    <property type="protein sequence ID" value="MCB5409475.1"/>
    <property type="molecule type" value="Genomic_DNA"/>
</dbReference>
<protein>
    <submittedName>
        <fullName evidence="7">GtrA family protein</fullName>
    </submittedName>
</protein>
<accession>A0ABS8CKU7</accession>
<evidence type="ECO:0000313" key="7">
    <source>
        <dbReference type="EMBL" id="MCB5409475.1"/>
    </source>
</evidence>
<keyword evidence="8" id="KW-1185">Reference proteome</keyword>
<keyword evidence="3 5" id="KW-1133">Transmembrane helix</keyword>
<keyword evidence="2 5" id="KW-0812">Transmembrane</keyword>
<comment type="subcellular location">
    <subcellularLocation>
        <location evidence="1">Membrane</location>
        <topology evidence="1">Multi-pass membrane protein</topology>
    </subcellularLocation>
</comment>
<reference evidence="7 8" key="1">
    <citation type="submission" date="2020-07" db="EMBL/GenBank/DDBJ databases">
        <title>Pseudogemmobacter sp. nov., isolated from poultry manure in Taiwan.</title>
        <authorList>
            <person name="Lin S.-Y."/>
            <person name="Tang Y.-S."/>
            <person name="Young C.-C."/>
        </authorList>
    </citation>
    <scope>NUCLEOTIDE SEQUENCE [LARGE SCALE GENOMIC DNA]</scope>
    <source>
        <strain evidence="7 8">CC-YST710</strain>
    </source>
</reference>